<feature type="transmembrane region" description="Helical" evidence="7">
    <location>
        <begin position="120"/>
        <end position="142"/>
    </location>
</feature>
<evidence type="ECO:0000256" key="7">
    <source>
        <dbReference type="RuleBase" id="RU363032"/>
    </source>
</evidence>
<feature type="transmembrane region" description="Helical" evidence="7">
    <location>
        <begin position="91"/>
        <end position="111"/>
    </location>
</feature>
<proteinExistence type="inferred from homology"/>
<feature type="transmembrane region" description="Helical" evidence="7">
    <location>
        <begin position="209"/>
        <end position="231"/>
    </location>
</feature>
<feature type="domain" description="ABC transmembrane type-1" evidence="8">
    <location>
        <begin position="85"/>
        <end position="276"/>
    </location>
</feature>
<feature type="transmembrane region" description="Helical" evidence="7">
    <location>
        <begin position="154"/>
        <end position="172"/>
    </location>
</feature>
<feature type="non-terminal residue" evidence="9">
    <location>
        <position position="1"/>
    </location>
</feature>
<comment type="subcellular location">
    <subcellularLocation>
        <location evidence="1 7">Cell membrane</location>
        <topology evidence="1 7">Multi-pass membrane protein</topology>
    </subcellularLocation>
</comment>
<evidence type="ECO:0000256" key="3">
    <source>
        <dbReference type="ARBA" id="ARBA00022475"/>
    </source>
</evidence>
<name>A0A9D2PMC5_9FIRM</name>
<evidence type="ECO:0000256" key="5">
    <source>
        <dbReference type="ARBA" id="ARBA00022989"/>
    </source>
</evidence>
<dbReference type="AlphaFoldDB" id="A0A9D2PMC5"/>
<evidence type="ECO:0000256" key="4">
    <source>
        <dbReference type="ARBA" id="ARBA00022692"/>
    </source>
</evidence>
<accession>A0A9D2PMC5</accession>
<comment type="similarity">
    <text evidence="7">Belongs to the binding-protein-dependent transport system permease family.</text>
</comment>
<keyword evidence="4 7" id="KW-0812">Transmembrane</keyword>
<dbReference type="CDD" id="cd06261">
    <property type="entry name" value="TM_PBP2"/>
    <property type="match status" value="1"/>
</dbReference>
<dbReference type="GO" id="GO:0055085">
    <property type="term" value="P:transmembrane transport"/>
    <property type="evidence" value="ECO:0007669"/>
    <property type="project" value="InterPro"/>
</dbReference>
<reference evidence="9" key="1">
    <citation type="journal article" date="2021" name="PeerJ">
        <title>Extensive microbial diversity within the chicken gut microbiome revealed by metagenomics and culture.</title>
        <authorList>
            <person name="Gilroy R."/>
            <person name="Ravi A."/>
            <person name="Getino M."/>
            <person name="Pursley I."/>
            <person name="Horton D.L."/>
            <person name="Alikhan N.F."/>
            <person name="Baker D."/>
            <person name="Gharbi K."/>
            <person name="Hall N."/>
            <person name="Watson M."/>
            <person name="Adriaenssens E.M."/>
            <person name="Foster-Nyarko E."/>
            <person name="Jarju S."/>
            <person name="Secka A."/>
            <person name="Antonio M."/>
            <person name="Oren A."/>
            <person name="Chaudhuri R.R."/>
            <person name="La Ragione R."/>
            <person name="Hildebrand F."/>
            <person name="Pallen M.J."/>
        </authorList>
    </citation>
    <scope>NUCLEOTIDE SEQUENCE</scope>
    <source>
        <strain evidence="9">ChiBcec2-3848</strain>
    </source>
</reference>
<dbReference type="InterPro" id="IPR035906">
    <property type="entry name" value="MetI-like_sf"/>
</dbReference>
<dbReference type="Gene3D" id="1.10.3720.10">
    <property type="entry name" value="MetI-like"/>
    <property type="match status" value="1"/>
</dbReference>
<dbReference type="SUPFAM" id="SSF161098">
    <property type="entry name" value="MetI-like"/>
    <property type="match status" value="1"/>
</dbReference>
<dbReference type="EMBL" id="DWVZ01000076">
    <property type="protein sequence ID" value="HJC63121.1"/>
    <property type="molecule type" value="Genomic_DNA"/>
</dbReference>
<feature type="transmembrane region" description="Helical" evidence="7">
    <location>
        <begin position="255"/>
        <end position="276"/>
    </location>
</feature>
<comment type="caution">
    <text evidence="9">The sequence shown here is derived from an EMBL/GenBank/DDBJ whole genome shotgun (WGS) entry which is preliminary data.</text>
</comment>
<gene>
    <name evidence="9" type="ORF">H9753_05820</name>
</gene>
<dbReference type="PANTHER" id="PTHR43744">
    <property type="entry name" value="ABC TRANSPORTER PERMEASE PROTEIN MG189-RELATED-RELATED"/>
    <property type="match status" value="1"/>
</dbReference>
<keyword evidence="3" id="KW-1003">Cell membrane</keyword>
<evidence type="ECO:0000313" key="9">
    <source>
        <dbReference type="EMBL" id="HJC63121.1"/>
    </source>
</evidence>
<dbReference type="PROSITE" id="PS50928">
    <property type="entry name" value="ABC_TM1"/>
    <property type="match status" value="1"/>
</dbReference>
<dbReference type="Pfam" id="PF00528">
    <property type="entry name" value="BPD_transp_1"/>
    <property type="match status" value="1"/>
</dbReference>
<evidence type="ECO:0000259" key="8">
    <source>
        <dbReference type="PROSITE" id="PS50928"/>
    </source>
</evidence>
<organism evidence="9 10">
    <name type="scientific">Candidatus Blautia merdavium</name>
    <dbReference type="NCBI Taxonomy" id="2838494"/>
    <lineage>
        <taxon>Bacteria</taxon>
        <taxon>Bacillati</taxon>
        <taxon>Bacillota</taxon>
        <taxon>Clostridia</taxon>
        <taxon>Lachnospirales</taxon>
        <taxon>Lachnospiraceae</taxon>
        <taxon>Blautia</taxon>
    </lineage>
</organism>
<dbReference type="PANTHER" id="PTHR43744:SF12">
    <property type="entry name" value="ABC TRANSPORTER PERMEASE PROTEIN MG189-RELATED"/>
    <property type="match status" value="1"/>
</dbReference>
<dbReference type="GO" id="GO:0005886">
    <property type="term" value="C:plasma membrane"/>
    <property type="evidence" value="ECO:0007669"/>
    <property type="project" value="UniProtKB-SubCell"/>
</dbReference>
<sequence>QNQASIPGQGRIKSKKKSEKIGKIITYILLISLSVIFMIPFVWLLSSSLKSNADIFAMPPKWIPDPIEFSNYVEVFRQVPFFRFLANTLKIAVPVLVANVFVSAMVGYAFARFRAPGKNVLFMLLLSTMMLPSQVTMIPLFIMFKEVGWVDTLLPMIVPVFFGGSALYVFLFRQYYATFSASLGEAARIDGAGYFKTFTHVYLPMSKPILITVGIFSFMGSWNDFMGPLIYLNDMNNFTLAIGLNMFKTQYIQNWNYTMAYNVMIVAPLIILFFVAQKSFIQGIVITGTK</sequence>
<dbReference type="Proteomes" id="UP000823886">
    <property type="component" value="Unassembled WGS sequence"/>
</dbReference>
<evidence type="ECO:0000256" key="6">
    <source>
        <dbReference type="ARBA" id="ARBA00023136"/>
    </source>
</evidence>
<evidence type="ECO:0000313" key="10">
    <source>
        <dbReference type="Proteomes" id="UP000823886"/>
    </source>
</evidence>
<evidence type="ECO:0000256" key="2">
    <source>
        <dbReference type="ARBA" id="ARBA00022448"/>
    </source>
</evidence>
<reference evidence="9" key="2">
    <citation type="submission" date="2021-04" db="EMBL/GenBank/DDBJ databases">
        <authorList>
            <person name="Gilroy R."/>
        </authorList>
    </citation>
    <scope>NUCLEOTIDE SEQUENCE</scope>
    <source>
        <strain evidence="9">ChiBcec2-3848</strain>
    </source>
</reference>
<keyword evidence="5 7" id="KW-1133">Transmembrane helix</keyword>
<dbReference type="InterPro" id="IPR000515">
    <property type="entry name" value="MetI-like"/>
</dbReference>
<evidence type="ECO:0000256" key="1">
    <source>
        <dbReference type="ARBA" id="ARBA00004651"/>
    </source>
</evidence>
<keyword evidence="2 7" id="KW-0813">Transport</keyword>
<feature type="transmembrane region" description="Helical" evidence="7">
    <location>
        <begin position="21"/>
        <end position="43"/>
    </location>
</feature>
<protein>
    <submittedName>
        <fullName evidence="9">Carbohydrate ABC transporter permease</fullName>
    </submittedName>
</protein>
<keyword evidence="6 7" id="KW-0472">Membrane</keyword>